<evidence type="ECO:0000313" key="1">
    <source>
        <dbReference type="EMBL" id="TDL96741.1"/>
    </source>
</evidence>
<keyword evidence="2" id="KW-1185">Reference proteome</keyword>
<protein>
    <submittedName>
        <fullName evidence="1">Uncharacterized protein</fullName>
    </submittedName>
</protein>
<accession>A0A4R6BD20</accession>
<dbReference type="RefSeq" id="WP_133432269.1">
    <property type="nucleotide sequence ID" value="NZ_SCWA01000012.1"/>
</dbReference>
<gene>
    <name evidence="1" type="ORF">ERX27_07760</name>
</gene>
<name>A0A4R6BD20_9STAP</name>
<evidence type="ECO:0000313" key="2">
    <source>
        <dbReference type="Proteomes" id="UP000295310"/>
    </source>
</evidence>
<comment type="caution">
    <text evidence="1">The sequence shown here is derived from an EMBL/GenBank/DDBJ whole genome shotgun (WGS) entry which is preliminary data.</text>
</comment>
<proteinExistence type="predicted"/>
<organism evidence="1 2">
    <name type="scientific">Macrococcus brunensis</name>
    <dbReference type="NCBI Taxonomy" id="198483"/>
    <lineage>
        <taxon>Bacteria</taxon>
        <taxon>Bacillati</taxon>
        <taxon>Bacillota</taxon>
        <taxon>Bacilli</taxon>
        <taxon>Bacillales</taxon>
        <taxon>Staphylococcaceae</taxon>
        <taxon>Macrococcus</taxon>
    </lineage>
</organism>
<dbReference type="AlphaFoldDB" id="A0A4R6BD20"/>
<dbReference type="Proteomes" id="UP000295310">
    <property type="component" value="Unassembled WGS sequence"/>
</dbReference>
<sequence>MSSYDNYAINIGGESHDRYSNFDKMKVSYLNFSYADSRYSYQSLKSLLGKPKDTIIIDNKTKDIKDDQLMQQYDHFIINYNRLSGKWMVENIMIAKEIKEQKTISKPGKLLNKNIKKLSAADYQAMKAGRFKLEGVKPGMTKEQVYKLIGESTSEIVIKDGELMVSADYGKGSTLSFGYSSKNLKADVNKLKLEQMIFMNFDENVRLADVQKIIGKPTSTTKDSYVLSEDGKNDRHVNTMTLKYGRHLEITAEKLGKYWTVVNVTYL</sequence>
<dbReference type="EMBL" id="SCWA01000012">
    <property type="protein sequence ID" value="TDL96741.1"/>
    <property type="molecule type" value="Genomic_DNA"/>
</dbReference>
<reference evidence="1 2" key="1">
    <citation type="submission" date="2019-01" db="EMBL/GenBank/DDBJ databases">
        <title>Draft genome sequences of the type strains of six Macrococcus species.</title>
        <authorList>
            <person name="Mazhar S."/>
            <person name="Altermann E."/>
            <person name="Hill C."/>
            <person name="Mcauliffe O."/>
        </authorList>
    </citation>
    <scope>NUCLEOTIDE SEQUENCE [LARGE SCALE GENOMIC DNA]</scope>
    <source>
        <strain evidence="1 2">CCM4811</strain>
    </source>
</reference>